<evidence type="ECO:0000259" key="4">
    <source>
        <dbReference type="PROSITE" id="PS01124"/>
    </source>
</evidence>
<dbReference type="EMBL" id="JAIGNO010000002">
    <property type="protein sequence ID" value="MBX7481704.1"/>
    <property type="molecule type" value="Genomic_DNA"/>
</dbReference>
<dbReference type="PANTHER" id="PTHR46796:SF6">
    <property type="entry name" value="ARAC SUBFAMILY"/>
    <property type="match status" value="1"/>
</dbReference>
<comment type="caution">
    <text evidence="5">The sequence shown here is derived from an EMBL/GenBank/DDBJ whole genome shotgun (WGS) entry which is preliminary data.</text>
</comment>
<evidence type="ECO:0000256" key="3">
    <source>
        <dbReference type="ARBA" id="ARBA00023163"/>
    </source>
</evidence>
<feature type="domain" description="HTH araC/xylS-type" evidence="4">
    <location>
        <begin position="189"/>
        <end position="287"/>
    </location>
</feature>
<dbReference type="PROSITE" id="PS01124">
    <property type="entry name" value="HTH_ARAC_FAMILY_2"/>
    <property type="match status" value="1"/>
</dbReference>
<dbReference type="InterPro" id="IPR050204">
    <property type="entry name" value="AraC_XylS_family_regulators"/>
</dbReference>
<evidence type="ECO:0000313" key="6">
    <source>
        <dbReference type="Proteomes" id="UP000755104"/>
    </source>
</evidence>
<accession>A0ABS7J306</accession>
<evidence type="ECO:0000313" key="5">
    <source>
        <dbReference type="EMBL" id="MBX7481704.1"/>
    </source>
</evidence>
<protein>
    <submittedName>
        <fullName evidence="5">AraC family transcriptional regulator</fullName>
    </submittedName>
</protein>
<sequence>MRSTYLDYYAGSRLADYVTTSATLADGIGLLEARQPAGDMSDEPNEDYVLTMNITPGVAVTLDFGFGRWHGMAGRHNLIVLPPATHNQVVVDGRHSIRCVSLHRDRVARGFETLARSGAQDLGRMHRDHFDDALVCSLVSTLFAAQAADACSTGLLADDIGTHLVARLLELQGRLDKPKIGGLAPWQIRRVTEAIASSDAELFSLDQLADLVGLSSFHFCRAFRTALGISPFRYQQMIRIERARSELESSSRPVTEIALASGYGSSQAFARAFRRETGVSPLDYRKARA</sequence>
<keyword evidence="2" id="KW-0238">DNA-binding</keyword>
<dbReference type="Gene3D" id="1.10.10.60">
    <property type="entry name" value="Homeodomain-like"/>
    <property type="match status" value="2"/>
</dbReference>
<dbReference type="RefSeq" id="WP_221555863.1">
    <property type="nucleotide sequence ID" value="NZ_JAIGNO010000002.1"/>
</dbReference>
<keyword evidence="1" id="KW-0805">Transcription regulation</keyword>
<keyword evidence="6" id="KW-1185">Reference proteome</keyword>
<dbReference type="PROSITE" id="PS00041">
    <property type="entry name" value="HTH_ARAC_FAMILY_1"/>
    <property type="match status" value="1"/>
</dbReference>
<organism evidence="5 6">
    <name type="scientific">Qipengyuania qiaonensis</name>
    <dbReference type="NCBI Taxonomy" id="2867240"/>
    <lineage>
        <taxon>Bacteria</taxon>
        <taxon>Pseudomonadati</taxon>
        <taxon>Pseudomonadota</taxon>
        <taxon>Alphaproteobacteria</taxon>
        <taxon>Sphingomonadales</taxon>
        <taxon>Erythrobacteraceae</taxon>
        <taxon>Qipengyuania</taxon>
    </lineage>
</organism>
<keyword evidence="3" id="KW-0804">Transcription</keyword>
<dbReference type="PANTHER" id="PTHR46796">
    <property type="entry name" value="HTH-TYPE TRANSCRIPTIONAL ACTIVATOR RHAS-RELATED"/>
    <property type="match status" value="1"/>
</dbReference>
<name>A0ABS7J306_9SPHN</name>
<proteinExistence type="predicted"/>
<gene>
    <name evidence="5" type="ORF">K3174_04120</name>
</gene>
<dbReference type="Pfam" id="PF12833">
    <property type="entry name" value="HTH_18"/>
    <property type="match status" value="1"/>
</dbReference>
<dbReference type="InterPro" id="IPR020449">
    <property type="entry name" value="Tscrpt_reg_AraC-type_HTH"/>
</dbReference>
<reference evidence="5 6" key="1">
    <citation type="submission" date="2021-08" db="EMBL/GenBank/DDBJ databases">
        <title>Comparative Genomics Analysis of the Genus Qipengyuania Reveals Extensive Genetic Diversity and Metabolic Versatility, Including the Description of Fifteen Novel Species.</title>
        <authorList>
            <person name="Liu Y."/>
        </authorList>
    </citation>
    <scope>NUCLEOTIDE SEQUENCE [LARGE SCALE GENOMIC DNA]</scope>
    <source>
        <strain evidence="5 6">6D47A</strain>
    </source>
</reference>
<dbReference type="InterPro" id="IPR018062">
    <property type="entry name" value="HTH_AraC-typ_CS"/>
</dbReference>
<dbReference type="PRINTS" id="PR00032">
    <property type="entry name" value="HTHARAC"/>
</dbReference>
<evidence type="ECO:0000256" key="2">
    <source>
        <dbReference type="ARBA" id="ARBA00023125"/>
    </source>
</evidence>
<dbReference type="Proteomes" id="UP000755104">
    <property type="component" value="Unassembled WGS sequence"/>
</dbReference>
<dbReference type="InterPro" id="IPR009057">
    <property type="entry name" value="Homeodomain-like_sf"/>
</dbReference>
<dbReference type="SUPFAM" id="SSF46689">
    <property type="entry name" value="Homeodomain-like"/>
    <property type="match status" value="2"/>
</dbReference>
<dbReference type="SMART" id="SM00342">
    <property type="entry name" value="HTH_ARAC"/>
    <property type="match status" value="1"/>
</dbReference>
<evidence type="ECO:0000256" key="1">
    <source>
        <dbReference type="ARBA" id="ARBA00023015"/>
    </source>
</evidence>
<dbReference type="InterPro" id="IPR018060">
    <property type="entry name" value="HTH_AraC"/>
</dbReference>